<dbReference type="EMBL" id="SRLO01000798">
    <property type="protein sequence ID" value="TNN46271.1"/>
    <property type="molecule type" value="Genomic_DNA"/>
</dbReference>
<reference evidence="1 2" key="1">
    <citation type="submission" date="2019-03" db="EMBL/GenBank/DDBJ databases">
        <title>First draft genome of Liparis tanakae, snailfish: a comprehensive survey of snailfish specific genes.</title>
        <authorList>
            <person name="Kim W."/>
            <person name="Song I."/>
            <person name="Jeong J.-H."/>
            <person name="Kim D."/>
            <person name="Kim S."/>
            <person name="Ryu S."/>
            <person name="Song J.Y."/>
            <person name="Lee S.K."/>
        </authorList>
    </citation>
    <scope>NUCLEOTIDE SEQUENCE [LARGE SCALE GENOMIC DNA]</scope>
    <source>
        <tissue evidence="1">Muscle</tissue>
    </source>
</reference>
<dbReference type="Proteomes" id="UP000314294">
    <property type="component" value="Unassembled WGS sequence"/>
</dbReference>
<sequence length="71" mass="7886">MEQEEMVDIYMNHFESGQQREAVSCFTVSPTLARRLCARAFHRRGRLGRAAFLDRVTTATAPLSSRGGGAI</sequence>
<dbReference type="AlphaFoldDB" id="A0A4Z2FZ61"/>
<organism evidence="1 2">
    <name type="scientific">Liparis tanakae</name>
    <name type="common">Tanaka's snailfish</name>
    <dbReference type="NCBI Taxonomy" id="230148"/>
    <lineage>
        <taxon>Eukaryota</taxon>
        <taxon>Metazoa</taxon>
        <taxon>Chordata</taxon>
        <taxon>Craniata</taxon>
        <taxon>Vertebrata</taxon>
        <taxon>Euteleostomi</taxon>
        <taxon>Actinopterygii</taxon>
        <taxon>Neopterygii</taxon>
        <taxon>Teleostei</taxon>
        <taxon>Neoteleostei</taxon>
        <taxon>Acanthomorphata</taxon>
        <taxon>Eupercaria</taxon>
        <taxon>Perciformes</taxon>
        <taxon>Cottioidei</taxon>
        <taxon>Cottales</taxon>
        <taxon>Liparidae</taxon>
        <taxon>Liparis</taxon>
    </lineage>
</organism>
<evidence type="ECO:0000313" key="1">
    <source>
        <dbReference type="EMBL" id="TNN46271.1"/>
    </source>
</evidence>
<evidence type="ECO:0000313" key="2">
    <source>
        <dbReference type="Proteomes" id="UP000314294"/>
    </source>
</evidence>
<proteinExistence type="predicted"/>
<gene>
    <name evidence="1" type="ORF">EYF80_043509</name>
</gene>
<name>A0A4Z2FZ61_9TELE</name>
<protein>
    <submittedName>
        <fullName evidence="1">Uncharacterized protein</fullName>
    </submittedName>
</protein>
<keyword evidence="2" id="KW-1185">Reference proteome</keyword>
<comment type="caution">
    <text evidence="1">The sequence shown here is derived from an EMBL/GenBank/DDBJ whole genome shotgun (WGS) entry which is preliminary data.</text>
</comment>
<accession>A0A4Z2FZ61</accession>